<reference evidence="3" key="1">
    <citation type="submission" date="2019-06" db="EMBL/GenBank/DDBJ databases">
        <authorList>
            <person name="Zheng W."/>
        </authorList>
    </citation>
    <scope>NUCLEOTIDE SEQUENCE</scope>
    <source>
        <strain evidence="3">QDHG01</strain>
    </source>
</reference>
<keyword evidence="4" id="KW-1185">Reference proteome</keyword>
<accession>A0A8J8NS47</accession>
<keyword evidence="2" id="KW-0812">Transmembrane</keyword>
<keyword evidence="2" id="KW-1133">Transmembrane helix</keyword>
<evidence type="ECO:0000256" key="2">
    <source>
        <dbReference type="SAM" id="Phobius"/>
    </source>
</evidence>
<gene>
    <name evidence="3" type="ORF">FGO68_gene14763</name>
</gene>
<name>A0A8J8NS47_HALGN</name>
<organism evidence="3 4">
    <name type="scientific">Halteria grandinella</name>
    <dbReference type="NCBI Taxonomy" id="5974"/>
    <lineage>
        <taxon>Eukaryota</taxon>
        <taxon>Sar</taxon>
        <taxon>Alveolata</taxon>
        <taxon>Ciliophora</taxon>
        <taxon>Intramacronucleata</taxon>
        <taxon>Spirotrichea</taxon>
        <taxon>Stichotrichia</taxon>
        <taxon>Sporadotrichida</taxon>
        <taxon>Halteriidae</taxon>
        <taxon>Halteria</taxon>
    </lineage>
</organism>
<evidence type="ECO:0000313" key="3">
    <source>
        <dbReference type="EMBL" id="TNV79530.1"/>
    </source>
</evidence>
<proteinExistence type="predicted"/>
<keyword evidence="1" id="KW-0175">Coiled coil</keyword>
<feature type="coiled-coil region" evidence="1">
    <location>
        <begin position="222"/>
        <end position="334"/>
    </location>
</feature>
<sequence>MKDQIRDQSDQLFIRNEGEGEPLIFGMFIYIQGLSESSSAYFRYSKNKCLDSGHTEYTLDSDEVVLTKNDYLQTITAVDYSEYKSLSSVFYKNIPDKRNRFFDTETIQAKKGKPGDLSINYIVFPKAYIYTRFPQSIFTALAKISGLLIVLKISLPFMAYHRKSFFKEMEKGKGKPTSNSNSIQNQINESLTASLFQVTKNGKMSIEDRLSFERIEETVEKVQDCSRQIQIVSDSIENLQQTTQKKFLSQGTQIVNILQQVPEQFLAIEQSVQNLQEALQRQKEHSIRQQEAANKQIENARKQQELQAKQISELLQANCELKQAILEIKQQAAEKANE</sequence>
<dbReference type="EMBL" id="RRYP01008796">
    <property type="protein sequence ID" value="TNV79530.1"/>
    <property type="molecule type" value="Genomic_DNA"/>
</dbReference>
<evidence type="ECO:0000256" key="1">
    <source>
        <dbReference type="SAM" id="Coils"/>
    </source>
</evidence>
<protein>
    <submittedName>
        <fullName evidence="3">Uncharacterized protein</fullName>
    </submittedName>
</protein>
<dbReference type="Proteomes" id="UP000785679">
    <property type="component" value="Unassembled WGS sequence"/>
</dbReference>
<dbReference type="AlphaFoldDB" id="A0A8J8NS47"/>
<evidence type="ECO:0000313" key="4">
    <source>
        <dbReference type="Proteomes" id="UP000785679"/>
    </source>
</evidence>
<comment type="caution">
    <text evidence="3">The sequence shown here is derived from an EMBL/GenBank/DDBJ whole genome shotgun (WGS) entry which is preliminary data.</text>
</comment>
<keyword evidence="2" id="KW-0472">Membrane</keyword>
<feature type="transmembrane region" description="Helical" evidence="2">
    <location>
        <begin position="140"/>
        <end position="160"/>
    </location>
</feature>